<protein>
    <submittedName>
        <fullName evidence="3">Glycosyl transferase group 1</fullName>
    </submittedName>
</protein>
<gene>
    <name evidence="3" type="ORF">UV59_C0001G0063</name>
</gene>
<accession>A0A0G1CKJ8</accession>
<keyword evidence="3" id="KW-0808">Transferase</keyword>
<dbReference type="InterPro" id="IPR028098">
    <property type="entry name" value="Glyco_trans_4-like_N"/>
</dbReference>
<dbReference type="PANTHER" id="PTHR45947">
    <property type="entry name" value="SULFOQUINOVOSYL TRANSFERASE SQD2"/>
    <property type="match status" value="1"/>
</dbReference>
<name>A0A0G1CKJ8_9BACT</name>
<dbReference type="AlphaFoldDB" id="A0A0G1CKJ8"/>
<evidence type="ECO:0000259" key="2">
    <source>
        <dbReference type="Pfam" id="PF13439"/>
    </source>
</evidence>
<sequence length="376" mass="42359">MNVCLLIDAWEPIWGGGQTHVWEISQRLVTKFGCTVTIYTRALKSKNGIIYNKNQSLLNGRLTVIRSGTPADFFQPWSRIAWIFQIIQKVISDQRKKPFSIIYAHAYSAGIPAKILSLLIRVPVVFTVHGSNNLDLRPWSALGISERILLTRIKYNSEISVSHHFLNYPNVNCVYVIPNGITKPDFRMFKKPHPSKFTLLWVGRFDTVKGLDILIQAFSIFSNKNRSARLLLVGEGPERKRLEALVKNLSLQKLVQFLGEKSGRDLAKIYNSANVFVLSSYSEGHPITLFEAWAARLPVIATRVGDIPVYLKHGVNGLLVQPGDIAGLVQMLEKAADSRTYQLGRAGFKTISPYTWDASAQKVYTVLNKTIRKFST</sequence>
<reference evidence="3 4" key="1">
    <citation type="journal article" date="2015" name="Nature">
        <title>rRNA introns, odd ribosomes, and small enigmatic genomes across a large radiation of phyla.</title>
        <authorList>
            <person name="Brown C.T."/>
            <person name="Hug L.A."/>
            <person name="Thomas B.C."/>
            <person name="Sharon I."/>
            <person name="Castelle C.J."/>
            <person name="Singh A."/>
            <person name="Wilkins M.J."/>
            <person name="Williams K.H."/>
            <person name="Banfield J.F."/>
        </authorList>
    </citation>
    <scope>NUCLEOTIDE SEQUENCE [LARGE SCALE GENOMIC DNA]</scope>
</reference>
<dbReference type="GO" id="GO:0016757">
    <property type="term" value="F:glycosyltransferase activity"/>
    <property type="evidence" value="ECO:0007669"/>
    <property type="project" value="InterPro"/>
</dbReference>
<dbReference type="Pfam" id="PF13439">
    <property type="entry name" value="Glyco_transf_4"/>
    <property type="match status" value="1"/>
</dbReference>
<dbReference type="Pfam" id="PF00534">
    <property type="entry name" value="Glycos_transf_1"/>
    <property type="match status" value="1"/>
</dbReference>
<evidence type="ECO:0000313" key="3">
    <source>
        <dbReference type="EMBL" id="KKS86340.1"/>
    </source>
</evidence>
<dbReference type="Proteomes" id="UP000034543">
    <property type="component" value="Unassembled WGS sequence"/>
</dbReference>
<feature type="domain" description="Glycosyl transferase family 1" evidence="1">
    <location>
        <begin position="191"/>
        <end position="338"/>
    </location>
</feature>
<dbReference type="STRING" id="1618436.UV59_C0001G0063"/>
<dbReference type="InterPro" id="IPR050194">
    <property type="entry name" value="Glycosyltransferase_grp1"/>
</dbReference>
<proteinExistence type="predicted"/>
<feature type="domain" description="Glycosyltransferase subfamily 4-like N-terminal" evidence="2">
    <location>
        <begin position="14"/>
        <end position="181"/>
    </location>
</feature>
<organism evidence="3 4">
    <name type="scientific">Candidatus Gottesmanbacteria bacterium GW2011_GWA1_43_11</name>
    <dbReference type="NCBI Taxonomy" id="1618436"/>
    <lineage>
        <taxon>Bacteria</taxon>
        <taxon>Candidatus Gottesmaniibacteriota</taxon>
    </lineage>
</organism>
<dbReference type="PANTHER" id="PTHR45947:SF3">
    <property type="entry name" value="SULFOQUINOVOSYL TRANSFERASE SQD2"/>
    <property type="match status" value="1"/>
</dbReference>
<comment type="caution">
    <text evidence="3">The sequence shown here is derived from an EMBL/GenBank/DDBJ whole genome shotgun (WGS) entry which is preliminary data.</text>
</comment>
<evidence type="ECO:0000313" key="4">
    <source>
        <dbReference type="Proteomes" id="UP000034543"/>
    </source>
</evidence>
<dbReference type="Gene3D" id="3.40.50.2000">
    <property type="entry name" value="Glycogen Phosphorylase B"/>
    <property type="match status" value="2"/>
</dbReference>
<dbReference type="EMBL" id="LCFB01000001">
    <property type="protein sequence ID" value="KKS86340.1"/>
    <property type="molecule type" value="Genomic_DNA"/>
</dbReference>
<dbReference type="SUPFAM" id="SSF53756">
    <property type="entry name" value="UDP-Glycosyltransferase/glycogen phosphorylase"/>
    <property type="match status" value="1"/>
</dbReference>
<evidence type="ECO:0000259" key="1">
    <source>
        <dbReference type="Pfam" id="PF00534"/>
    </source>
</evidence>
<dbReference type="CDD" id="cd03801">
    <property type="entry name" value="GT4_PimA-like"/>
    <property type="match status" value="1"/>
</dbReference>
<dbReference type="InterPro" id="IPR001296">
    <property type="entry name" value="Glyco_trans_1"/>
</dbReference>